<dbReference type="RefSeq" id="WP_050356339.1">
    <property type="nucleotide sequence ID" value="NZ_LGSS01000018.1"/>
</dbReference>
<feature type="transmembrane region" description="Helical" evidence="1">
    <location>
        <begin position="106"/>
        <end position="127"/>
    </location>
</feature>
<dbReference type="OrthoDB" id="2973330at2"/>
<sequence length="147" mass="16400">MKNSLSLLKVYVAYSLALMVYIVISSNILHMLEVLASNTYNAFITIPGNIVVSLLFGVILGTESFVKERRKSGKWKLNKEKFLLVGLPPLIFTTLISFTGLDIPSFNIFGTLSSTNLSMILLGFILITSFHKDQKEEVSIQTHSQID</sequence>
<keyword evidence="1" id="KW-0472">Membrane</keyword>
<dbReference type="EMBL" id="LGSS01000018">
    <property type="protein sequence ID" value="KNF07368.1"/>
    <property type="molecule type" value="Genomic_DNA"/>
</dbReference>
<keyword evidence="3" id="KW-1185">Reference proteome</keyword>
<accession>A0A0L0W741</accession>
<dbReference type="Proteomes" id="UP000037267">
    <property type="component" value="Unassembled WGS sequence"/>
</dbReference>
<gene>
    <name evidence="2" type="ORF">CLPU_18c00500</name>
</gene>
<feature type="transmembrane region" description="Helical" evidence="1">
    <location>
        <begin position="42"/>
        <end position="61"/>
    </location>
</feature>
<feature type="transmembrane region" description="Helical" evidence="1">
    <location>
        <begin position="12"/>
        <end position="30"/>
    </location>
</feature>
<protein>
    <submittedName>
        <fullName evidence="2">Uncharacterized protein</fullName>
    </submittedName>
</protein>
<evidence type="ECO:0000313" key="3">
    <source>
        <dbReference type="Proteomes" id="UP000037267"/>
    </source>
</evidence>
<evidence type="ECO:0000256" key="1">
    <source>
        <dbReference type="SAM" id="Phobius"/>
    </source>
</evidence>
<organism evidence="2 3">
    <name type="scientific">Gottschalkia purinilytica</name>
    <name type="common">Clostridium purinilyticum</name>
    <dbReference type="NCBI Taxonomy" id="1503"/>
    <lineage>
        <taxon>Bacteria</taxon>
        <taxon>Bacillati</taxon>
        <taxon>Bacillota</taxon>
        <taxon>Tissierellia</taxon>
        <taxon>Tissierellales</taxon>
        <taxon>Gottschalkiaceae</taxon>
        <taxon>Gottschalkia</taxon>
    </lineage>
</organism>
<dbReference type="AlphaFoldDB" id="A0A0L0W741"/>
<evidence type="ECO:0000313" key="2">
    <source>
        <dbReference type="EMBL" id="KNF07368.1"/>
    </source>
</evidence>
<proteinExistence type="predicted"/>
<keyword evidence="1" id="KW-1133">Transmembrane helix</keyword>
<reference evidence="3" key="1">
    <citation type="submission" date="2015-07" db="EMBL/GenBank/DDBJ databases">
        <title>Draft genome sequence of the purine-degrading Gottschalkia purinilyticum DSM 1384 (formerly Clostridium purinilyticum).</title>
        <authorList>
            <person name="Poehlein A."/>
            <person name="Schiel-Bengelsdorf B."/>
            <person name="Bengelsdorf F.R."/>
            <person name="Daniel R."/>
            <person name="Duerre P."/>
        </authorList>
    </citation>
    <scope>NUCLEOTIDE SEQUENCE [LARGE SCALE GENOMIC DNA]</scope>
    <source>
        <strain evidence="3">DSM 1384</strain>
    </source>
</reference>
<name>A0A0L0W741_GOTPU</name>
<comment type="caution">
    <text evidence="2">The sequence shown here is derived from an EMBL/GenBank/DDBJ whole genome shotgun (WGS) entry which is preliminary data.</text>
</comment>
<feature type="transmembrane region" description="Helical" evidence="1">
    <location>
        <begin position="82"/>
        <end position="100"/>
    </location>
</feature>
<keyword evidence="1" id="KW-0812">Transmembrane</keyword>